<dbReference type="Pfam" id="PF01547">
    <property type="entry name" value="SBP_bac_1"/>
    <property type="match status" value="1"/>
</dbReference>
<name>A0ABV9TTZ3_9ACTN</name>
<keyword evidence="2" id="KW-0813">Transport</keyword>
<evidence type="ECO:0000256" key="1">
    <source>
        <dbReference type="ARBA" id="ARBA00008520"/>
    </source>
</evidence>
<dbReference type="Gene3D" id="3.40.190.10">
    <property type="entry name" value="Periplasmic binding protein-like II"/>
    <property type="match status" value="2"/>
</dbReference>
<dbReference type="CDD" id="cd14748">
    <property type="entry name" value="PBP2_UgpB"/>
    <property type="match status" value="1"/>
</dbReference>
<feature type="signal peptide" evidence="4">
    <location>
        <begin position="1"/>
        <end position="29"/>
    </location>
</feature>
<evidence type="ECO:0000256" key="2">
    <source>
        <dbReference type="ARBA" id="ARBA00022448"/>
    </source>
</evidence>
<evidence type="ECO:0000256" key="3">
    <source>
        <dbReference type="ARBA" id="ARBA00022729"/>
    </source>
</evidence>
<protein>
    <submittedName>
        <fullName evidence="5">ABC transporter substrate-binding protein</fullName>
    </submittedName>
</protein>
<dbReference type="PANTHER" id="PTHR30061:SF50">
    <property type="entry name" value="MALTOSE_MALTODEXTRIN-BINDING PERIPLASMIC PROTEIN"/>
    <property type="match status" value="1"/>
</dbReference>
<feature type="chain" id="PRO_5045338104" evidence="4">
    <location>
        <begin position="30"/>
        <end position="445"/>
    </location>
</feature>
<comment type="caution">
    <text evidence="5">The sequence shown here is derived from an EMBL/GenBank/DDBJ whole genome shotgun (WGS) entry which is preliminary data.</text>
</comment>
<proteinExistence type="inferred from homology"/>
<sequence>MFLTPRRARRLSAAGLAASGLLLASACTAGSSGGADSGPKADARQTIEVWHGWSADHEVKAFDDAVAGFRKLHPNITVKLVKDQTDDRITNAIRGGNPPDVVSSFSTDSVGSWCNSGAWQDLTPYLTKSKVDLNMFPQAVRQYTEYKGRRCAMPLLADAYGLYYNKALMKGNQPPKTIGELTALAKKLTVRDPDGTIKVAGFMPSAQYYEHQVQHLATEFGAKWLTPDGRSNFAADPAFKAYLQWNKSLIDWYGYANVKKFLKSLGQEFETSNPFEQGRVAMAVDGEWRTKFLQDEAPKVDYGTAPAPVPDDQTARYGGGFVTGTVIGIPRGAKHPQAAWEFVKYLTTDTHALVTFANGLGNVPSTLPALASPELKMPPQFQTFLDVFKNPNSATTPPTPNGNDYVVKFQAFTQDQWEPGRVPDLDRALKDLDTRVDQAIKLNGG</sequence>
<accession>A0ABV9TTZ3</accession>
<keyword evidence="6" id="KW-1185">Reference proteome</keyword>
<dbReference type="EMBL" id="JBHSIT010000002">
    <property type="protein sequence ID" value="MFC4907565.1"/>
    <property type="molecule type" value="Genomic_DNA"/>
</dbReference>
<gene>
    <name evidence="5" type="ORF">ACFPCY_09560</name>
</gene>
<evidence type="ECO:0000313" key="5">
    <source>
        <dbReference type="EMBL" id="MFC4907565.1"/>
    </source>
</evidence>
<dbReference type="PROSITE" id="PS51257">
    <property type="entry name" value="PROKAR_LIPOPROTEIN"/>
    <property type="match status" value="1"/>
</dbReference>
<organism evidence="5 6">
    <name type="scientific">Actinomadura gamaensis</name>
    <dbReference type="NCBI Taxonomy" id="1763541"/>
    <lineage>
        <taxon>Bacteria</taxon>
        <taxon>Bacillati</taxon>
        <taxon>Actinomycetota</taxon>
        <taxon>Actinomycetes</taxon>
        <taxon>Streptosporangiales</taxon>
        <taxon>Thermomonosporaceae</taxon>
        <taxon>Actinomadura</taxon>
    </lineage>
</organism>
<evidence type="ECO:0000313" key="6">
    <source>
        <dbReference type="Proteomes" id="UP001595872"/>
    </source>
</evidence>
<dbReference type="PANTHER" id="PTHR30061">
    <property type="entry name" value="MALTOSE-BINDING PERIPLASMIC PROTEIN"/>
    <property type="match status" value="1"/>
</dbReference>
<dbReference type="RefSeq" id="WP_378253417.1">
    <property type="nucleotide sequence ID" value="NZ_JBHSIT010000002.1"/>
</dbReference>
<dbReference type="Proteomes" id="UP001595872">
    <property type="component" value="Unassembled WGS sequence"/>
</dbReference>
<evidence type="ECO:0000256" key="4">
    <source>
        <dbReference type="SAM" id="SignalP"/>
    </source>
</evidence>
<reference evidence="6" key="1">
    <citation type="journal article" date="2019" name="Int. J. Syst. Evol. Microbiol.">
        <title>The Global Catalogue of Microorganisms (GCM) 10K type strain sequencing project: providing services to taxonomists for standard genome sequencing and annotation.</title>
        <authorList>
            <consortium name="The Broad Institute Genomics Platform"/>
            <consortium name="The Broad Institute Genome Sequencing Center for Infectious Disease"/>
            <person name="Wu L."/>
            <person name="Ma J."/>
        </authorList>
    </citation>
    <scope>NUCLEOTIDE SEQUENCE [LARGE SCALE GENOMIC DNA]</scope>
    <source>
        <strain evidence="6">KLKA75</strain>
    </source>
</reference>
<comment type="similarity">
    <text evidence="1">Belongs to the bacterial solute-binding protein 1 family.</text>
</comment>
<dbReference type="InterPro" id="IPR006059">
    <property type="entry name" value="SBP"/>
</dbReference>
<dbReference type="SUPFAM" id="SSF53850">
    <property type="entry name" value="Periplasmic binding protein-like II"/>
    <property type="match status" value="1"/>
</dbReference>
<keyword evidence="3 4" id="KW-0732">Signal</keyword>